<dbReference type="AlphaFoldDB" id="D8UJ66"/>
<protein>
    <recommendedName>
        <fullName evidence="8">Major facilitator superfamily (MFS) profile domain-containing protein</fullName>
    </recommendedName>
</protein>
<dbReference type="RefSeq" id="XP_002958698.1">
    <property type="nucleotide sequence ID" value="XM_002958652.1"/>
</dbReference>
<sequence>MRLAWSPASCLPPAFLSVLCVCVHITSRAGDFQIGCDWGTSPEGQSLLASSVFTGMMLASSAWGVVADLAGRKAAFGAAAGLAASAGFASAFAPTFTWLVVLRLLVGAGLVGVLPMYTLLEEWLPKDSCGKGKWLVALQAWWSVGTVLEGLLALWLLNSYGWRALLAASSIPLGCILLALPLVSESPHYLAASGRMAEAHRVLALAARRNGTSSRLRQHLHFHRNKVDPTLEQHLRMAELPDEEEGLLLLPSPPRRRQVGLPAPVTEGGNVDSPVPAGGGVAAAASGNGFDYVAVDDERPLGREVGVPSAEEAPLEVETAPTTGRSPSSGVYCGRGGGACALCRRCCSGSADGDADGNGAVDGVCCFGKRSGDSGCCCDGDGGAVARAAAVAGWCRELAALGRILLGPELYGRTWRLAISWFACALSYYGVVMLVPWVAAGSLHMRDGGGAAAVATAAAAGSCVPWPSGGGMHLVLPLGAYVSMMGAAAAELPSLAWAFLAVDRWKSRTVVALSLIATAAALAPLVLAQVGGSAAAAENMPALTAPPPPPLHPAADTADGTAGPVAVMRRQMHPAWLTSSASWWLPLASVLLARLFVSGAFTLLYVLTPEQYPSRVRGSALGAANTLARLGALAAPFVAVALPQRGALPGALGLMAVSCGAAALAVWGLRGEGGGEKREGV</sequence>
<feature type="transmembrane region" description="Helical" evidence="7">
    <location>
        <begin position="418"/>
        <end position="439"/>
    </location>
</feature>
<keyword evidence="2" id="KW-0813">Transport</keyword>
<feature type="domain" description="Major facilitator superfamily (MFS) profile" evidence="8">
    <location>
        <begin position="1"/>
        <end position="674"/>
    </location>
</feature>
<gene>
    <name evidence="9" type="ORF">VOLCADRAFT_100010</name>
</gene>
<evidence type="ECO:0000256" key="7">
    <source>
        <dbReference type="SAM" id="Phobius"/>
    </source>
</evidence>
<dbReference type="GO" id="GO:0022857">
    <property type="term" value="F:transmembrane transporter activity"/>
    <property type="evidence" value="ECO:0007669"/>
    <property type="project" value="InterPro"/>
</dbReference>
<dbReference type="InParanoid" id="D8UJ66"/>
<dbReference type="InterPro" id="IPR020846">
    <property type="entry name" value="MFS_dom"/>
</dbReference>
<name>D8UJ66_VOLCA</name>
<feature type="transmembrane region" description="Helical" evidence="7">
    <location>
        <begin position="74"/>
        <end position="92"/>
    </location>
</feature>
<feature type="transmembrane region" description="Helical" evidence="7">
    <location>
        <begin position="648"/>
        <end position="669"/>
    </location>
</feature>
<dbReference type="PANTHER" id="PTHR23511">
    <property type="entry name" value="SYNAPTIC VESICLE GLYCOPROTEIN 2"/>
    <property type="match status" value="1"/>
</dbReference>
<feature type="region of interest" description="Disordered" evidence="6">
    <location>
        <begin position="308"/>
        <end position="328"/>
    </location>
</feature>
<dbReference type="OrthoDB" id="512346at2759"/>
<evidence type="ECO:0000256" key="4">
    <source>
        <dbReference type="ARBA" id="ARBA00022989"/>
    </source>
</evidence>
<evidence type="ECO:0000256" key="2">
    <source>
        <dbReference type="ARBA" id="ARBA00022448"/>
    </source>
</evidence>
<dbReference type="FunCoup" id="D8UJ66">
    <property type="interactions" value="292"/>
</dbReference>
<feature type="transmembrane region" description="Helical" evidence="7">
    <location>
        <begin position="509"/>
        <end position="530"/>
    </location>
</feature>
<dbReference type="Pfam" id="PF07690">
    <property type="entry name" value="MFS_1"/>
    <property type="match status" value="1"/>
</dbReference>
<organism evidence="10">
    <name type="scientific">Volvox carteri f. nagariensis</name>
    <dbReference type="NCBI Taxonomy" id="3068"/>
    <lineage>
        <taxon>Eukaryota</taxon>
        <taxon>Viridiplantae</taxon>
        <taxon>Chlorophyta</taxon>
        <taxon>core chlorophytes</taxon>
        <taxon>Chlorophyceae</taxon>
        <taxon>CS clade</taxon>
        <taxon>Chlamydomonadales</taxon>
        <taxon>Volvocaceae</taxon>
        <taxon>Volvox</taxon>
    </lineage>
</organism>
<dbReference type="GeneID" id="9628157"/>
<dbReference type="eggNOG" id="KOG0253">
    <property type="taxonomic scope" value="Eukaryota"/>
</dbReference>
<dbReference type="PROSITE" id="PS50850">
    <property type="entry name" value="MFS"/>
    <property type="match status" value="1"/>
</dbReference>
<dbReference type="InterPro" id="IPR011701">
    <property type="entry name" value="MFS"/>
</dbReference>
<dbReference type="InterPro" id="IPR036259">
    <property type="entry name" value="MFS_trans_sf"/>
</dbReference>
<evidence type="ECO:0000313" key="9">
    <source>
        <dbReference type="EMBL" id="EFJ40218.1"/>
    </source>
</evidence>
<comment type="subcellular location">
    <subcellularLocation>
        <location evidence="1">Membrane</location>
        <topology evidence="1">Multi-pass membrane protein</topology>
    </subcellularLocation>
</comment>
<evidence type="ECO:0000256" key="3">
    <source>
        <dbReference type="ARBA" id="ARBA00022692"/>
    </source>
</evidence>
<dbReference type="GO" id="GO:0016020">
    <property type="term" value="C:membrane"/>
    <property type="evidence" value="ECO:0007669"/>
    <property type="project" value="UniProtKB-SubCell"/>
</dbReference>
<dbReference type="Proteomes" id="UP000001058">
    <property type="component" value="Unassembled WGS sequence"/>
</dbReference>
<dbReference type="KEGG" id="vcn:VOLCADRAFT_100010"/>
<evidence type="ECO:0000256" key="6">
    <source>
        <dbReference type="SAM" id="MobiDB-lite"/>
    </source>
</evidence>
<keyword evidence="10" id="KW-1185">Reference proteome</keyword>
<evidence type="ECO:0000256" key="5">
    <source>
        <dbReference type="ARBA" id="ARBA00023136"/>
    </source>
</evidence>
<feature type="transmembrane region" description="Helical" evidence="7">
    <location>
        <begin position="132"/>
        <end position="156"/>
    </location>
</feature>
<feature type="transmembrane region" description="Helical" evidence="7">
    <location>
        <begin position="583"/>
        <end position="607"/>
    </location>
</feature>
<feature type="transmembrane region" description="Helical" evidence="7">
    <location>
        <begin position="98"/>
        <end position="120"/>
    </location>
</feature>
<keyword evidence="4 7" id="KW-1133">Transmembrane helix</keyword>
<dbReference type="Gene3D" id="1.20.1250.20">
    <property type="entry name" value="MFS general substrate transporter like domains"/>
    <property type="match status" value="2"/>
</dbReference>
<evidence type="ECO:0000313" key="10">
    <source>
        <dbReference type="Proteomes" id="UP000001058"/>
    </source>
</evidence>
<dbReference type="PANTHER" id="PTHR23511:SF5">
    <property type="entry name" value="MAJOR FACILITATOR-TYPE TRANSPORTER HXNZ-RELATED"/>
    <property type="match status" value="1"/>
</dbReference>
<dbReference type="SUPFAM" id="SSF103473">
    <property type="entry name" value="MFS general substrate transporter"/>
    <property type="match status" value="1"/>
</dbReference>
<feature type="transmembrane region" description="Helical" evidence="7">
    <location>
        <begin position="478"/>
        <end position="502"/>
    </location>
</feature>
<feature type="transmembrane region" description="Helical" evidence="7">
    <location>
        <begin position="619"/>
        <end position="642"/>
    </location>
</feature>
<dbReference type="STRING" id="3068.D8UJ66"/>
<keyword evidence="5 7" id="KW-0472">Membrane</keyword>
<keyword evidence="3 7" id="KW-0812">Transmembrane</keyword>
<feature type="transmembrane region" description="Helical" evidence="7">
    <location>
        <begin position="162"/>
        <end position="183"/>
    </location>
</feature>
<proteinExistence type="predicted"/>
<feature type="transmembrane region" description="Helical" evidence="7">
    <location>
        <begin position="45"/>
        <end position="67"/>
    </location>
</feature>
<evidence type="ECO:0000256" key="1">
    <source>
        <dbReference type="ARBA" id="ARBA00004141"/>
    </source>
</evidence>
<reference evidence="9 10" key="1">
    <citation type="journal article" date="2010" name="Science">
        <title>Genomic analysis of organismal complexity in the multicellular green alga Volvox carteri.</title>
        <authorList>
            <person name="Prochnik S.E."/>
            <person name="Umen J."/>
            <person name="Nedelcu A.M."/>
            <person name="Hallmann A."/>
            <person name="Miller S.M."/>
            <person name="Nishii I."/>
            <person name="Ferris P."/>
            <person name="Kuo A."/>
            <person name="Mitros T."/>
            <person name="Fritz-Laylin L.K."/>
            <person name="Hellsten U."/>
            <person name="Chapman J."/>
            <person name="Simakov O."/>
            <person name="Rensing S.A."/>
            <person name="Terry A."/>
            <person name="Pangilinan J."/>
            <person name="Kapitonov V."/>
            <person name="Jurka J."/>
            <person name="Salamov A."/>
            <person name="Shapiro H."/>
            <person name="Schmutz J."/>
            <person name="Grimwood J."/>
            <person name="Lindquist E."/>
            <person name="Lucas S."/>
            <person name="Grigoriev I.V."/>
            <person name="Schmitt R."/>
            <person name="Kirk D."/>
            <person name="Rokhsar D.S."/>
        </authorList>
    </citation>
    <scope>NUCLEOTIDE SEQUENCE [LARGE SCALE GENOMIC DNA]</scope>
    <source>
        <strain evidence="10">f. Nagariensis / Eve</strain>
    </source>
</reference>
<evidence type="ECO:0000259" key="8">
    <source>
        <dbReference type="PROSITE" id="PS50850"/>
    </source>
</evidence>
<accession>D8UJ66</accession>
<dbReference type="EMBL" id="GL378423">
    <property type="protein sequence ID" value="EFJ40218.1"/>
    <property type="molecule type" value="Genomic_DNA"/>
</dbReference>